<dbReference type="InterPro" id="IPR029058">
    <property type="entry name" value="AB_hydrolase_fold"/>
</dbReference>
<dbReference type="EMBL" id="JYIK01000999">
    <property type="protein sequence ID" value="KWX08237.1"/>
    <property type="molecule type" value="Genomic_DNA"/>
</dbReference>
<name>A0A132N788_9ACTN</name>
<accession>A0A132N788</accession>
<comment type="caution">
    <text evidence="2">The sequence shown here is derived from an EMBL/GenBank/DDBJ whole genome shotgun (WGS) entry which is preliminary data.</text>
</comment>
<gene>
    <name evidence="2" type="ORF">TH66_00630</name>
    <name evidence="3" type="ORF">TR74_15900</name>
</gene>
<reference evidence="2 5" key="1">
    <citation type="submission" date="2015-02" db="EMBL/GenBank/DDBJ databases">
        <title>Physiological reanalysis, assessment of diazotrophy, and genome sequences of multiple isolates of Streptomyces thermoautotrophicus.</title>
        <authorList>
            <person name="MacKellar D.C."/>
            <person name="Lieber L."/>
            <person name="Norman J."/>
            <person name="Bolger A."/>
            <person name="Tobin C."/>
            <person name="Murray J.W."/>
            <person name="Prell J."/>
        </authorList>
    </citation>
    <scope>NUCLEOTIDE SEQUENCE [LARGE SCALE GENOMIC DNA]</scope>
    <source>
        <strain evidence="2 5">UBT1</strain>
    </source>
</reference>
<feature type="chain" id="PRO_5010447058" description="Alpha/beta hydrolase" evidence="1">
    <location>
        <begin position="23"/>
        <end position="114"/>
    </location>
</feature>
<dbReference type="AlphaFoldDB" id="A0A132N788"/>
<sequence length="114" mass="11681">MGLFAAVLLLTAGLASLPPVQARVKAATTTTEALGGEVPRPFTSSITHQTVTLDGVTGDLYLPQGQNPAPAVVVLPGATPQGPRDPRVVRLAGALSRGKRAVFVPDLHLHCLGA</sequence>
<evidence type="ECO:0008006" key="6">
    <source>
        <dbReference type="Google" id="ProtNLM"/>
    </source>
</evidence>
<reference evidence="4" key="2">
    <citation type="submission" date="2015-02" db="EMBL/GenBank/DDBJ databases">
        <title>Physiological reanalysis, assessment of diazotrophy, and genome sequences of multiple isolates of Streptomyces thermoautotrophicus.</title>
        <authorList>
            <person name="MacKellar D.C."/>
            <person name="Lieber L."/>
            <person name="Norman J."/>
            <person name="Bolger A."/>
            <person name="Tobin C."/>
            <person name="Murray J.W."/>
            <person name="Friesen M."/>
            <person name="Prell J."/>
        </authorList>
    </citation>
    <scope>NUCLEOTIDE SEQUENCE [LARGE SCALE GENOMIC DNA]</scope>
    <source>
        <strain evidence="4">UBT1</strain>
    </source>
</reference>
<feature type="signal peptide" evidence="1">
    <location>
        <begin position="1"/>
        <end position="22"/>
    </location>
</feature>
<evidence type="ECO:0000313" key="2">
    <source>
        <dbReference type="EMBL" id="KWX05870.1"/>
    </source>
</evidence>
<proteinExistence type="predicted"/>
<organism evidence="2 5">
    <name type="scientific">Carbonactinospora thermoautotrophica</name>
    <dbReference type="NCBI Taxonomy" id="1469144"/>
    <lineage>
        <taxon>Bacteria</taxon>
        <taxon>Bacillati</taxon>
        <taxon>Actinomycetota</taxon>
        <taxon>Actinomycetes</taxon>
        <taxon>Kitasatosporales</taxon>
        <taxon>Carbonactinosporaceae</taxon>
        <taxon>Carbonactinospora</taxon>
    </lineage>
</organism>
<dbReference type="Gene3D" id="3.40.50.1820">
    <property type="entry name" value="alpha/beta hydrolase"/>
    <property type="match status" value="1"/>
</dbReference>
<dbReference type="Proteomes" id="UP000070659">
    <property type="component" value="Unassembled WGS sequence"/>
</dbReference>
<protein>
    <recommendedName>
        <fullName evidence="6">Alpha/beta hydrolase</fullName>
    </recommendedName>
</protein>
<evidence type="ECO:0000256" key="1">
    <source>
        <dbReference type="SAM" id="SignalP"/>
    </source>
</evidence>
<evidence type="ECO:0000313" key="3">
    <source>
        <dbReference type="EMBL" id="KWX08237.1"/>
    </source>
</evidence>
<dbReference type="SUPFAM" id="SSF53474">
    <property type="entry name" value="alpha/beta-Hydrolases"/>
    <property type="match status" value="1"/>
</dbReference>
<dbReference type="RefSeq" id="WP_067067714.1">
    <property type="nucleotide sequence ID" value="NZ_JYIJ01000009.1"/>
</dbReference>
<evidence type="ECO:0000313" key="4">
    <source>
        <dbReference type="Proteomes" id="UP000070598"/>
    </source>
</evidence>
<dbReference type="Proteomes" id="UP000070598">
    <property type="component" value="Unassembled WGS sequence"/>
</dbReference>
<evidence type="ECO:0000313" key="5">
    <source>
        <dbReference type="Proteomes" id="UP000070659"/>
    </source>
</evidence>
<keyword evidence="1" id="KW-0732">Signal</keyword>
<dbReference type="EMBL" id="JYIJ01000009">
    <property type="protein sequence ID" value="KWX05870.1"/>
    <property type="molecule type" value="Genomic_DNA"/>
</dbReference>